<sequence>MKFSTTLIAFVAAGLASAQLPDVPACSLSCFLSALQSDGCSELLDFECHCKKTELVTSITPCVEKACEYKDQIAVSNAVVDQCSSAGEPISIPPIETGAETTTAAAEPTKTPTVPETTTAKPTEPASPSSSEGEGESSTTGAPAPGTTTAAGTTIIGSSSGVASSTPLVTKTGSAPASSSPAFNGAGSVKGNMAGVAALAAAAAYVL</sequence>
<evidence type="ECO:0000256" key="16">
    <source>
        <dbReference type="SAM" id="MobiDB-lite"/>
    </source>
</evidence>
<dbReference type="Pfam" id="PF05730">
    <property type="entry name" value="CFEM"/>
    <property type="match status" value="1"/>
</dbReference>
<comment type="similarity">
    <text evidence="3">Belongs to the RBT5 family.</text>
</comment>
<gene>
    <name evidence="19" type="ORF">N7463_009452</name>
</gene>
<evidence type="ECO:0000256" key="8">
    <source>
        <dbReference type="ARBA" id="ARBA00022723"/>
    </source>
</evidence>
<protein>
    <recommendedName>
        <fullName evidence="18">CFEM domain-containing protein</fullName>
    </recommendedName>
</protein>
<feature type="chain" id="PRO_5040918446" description="CFEM domain-containing protein" evidence="17">
    <location>
        <begin position="19"/>
        <end position="207"/>
    </location>
</feature>
<feature type="signal peptide" evidence="17">
    <location>
        <begin position="1"/>
        <end position="18"/>
    </location>
</feature>
<accession>A0A9W9XRY5</accession>
<dbReference type="PANTHER" id="PTHR37928">
    <property type="entry name" value="CFEM DOMAIN PROTEIN (AFU_ORTHOLOGUE AFUA_6G14090)"/>
    <property type="match status" value="1"/>
</dbReference>
<keyword evidence="20" id="KW-1185">Reference proteome</keyword>
<keyword evidence="5" id="KW-0964">Secreted</keyword>
<dbReference type="GO" id="GO:0046872">
    <property type="term" value="F:metal ion binding"/>
    <property type="evidence" value="ECO:0007669"/>
    <property type="project" value="UniProtKB-UniRule"/>
</dbReference>
<dbReference type="GO" id="GO:0098552">
    <property type="term" value="C:side of membrane"/>
    <property type="evidence" value="ECO:0007669"/>
    <property type="project" value="UniProtKB-KW"/>
</dbReference>
<evidence type="ECO:0000256" key="4">
    <source>
        <dbReference type="ARBA" id="ARBA00022475"/>
    </source>
</evidence>
<evidence type="ECO:0000256" key="10">
    <source>
        <dbReference type="ARBA" id="ARBA00023004"/>
    </source>
</evidence>
<evidence type="ECO:0000256" key="3">
    <source>
        <dbReference type="ARBA" id="ARBA00010031"/>
    </source>
</evidence>
<dbReference type="GO" id="GO:0005886">
    <property type="term" value="C:plasma membrane"/>
    <property type="evidence" value="ECO:0007669"/>
    <property type="project" value="UniProtKB-SubCell"/>
</dbReference>
<feature type="disulfide bond" evidence="15">
    <location>
        <begin position="50"/>
        <end position="83"/>
    </location>
</feature>
<reference evidence="19" key="2">
    <citation type="journal article" date="2023" name="IMA Fungus">
        <title>Comparative genomic study of the Penicillium genus elucidates a diverse pangenome and 15 lateral gene transfer events.</title>
        <authorList>
            <person name="Petersen C."/>
            <person name="Sorensen T."/>
            <person name="Nielsen M.R."/>
            <person name="Sondergaard T.E."/>
            <person name="Sorensen J.L."/>
            <person name="Fitzpatrick D.A."/>
            <person name="Frisvad J.C."/>
            <person name="Nielsen K.L."/>
        </authorList>
    </citation>
    <scope>NUCLEOTIDE SEQUENCE</scope>
    <source>
        <strain evidence="19">IBT 29495</strain>
    </source>
</reference>
<evidence type="ECO:0000256" key="1">
    <source>
        <dbReference type="ARBA" id="ARBA00004609"/>
    </source>
</evidence>
<comment type="caution">
    <text evidence="19">The sequence shown here is derived from an EMBL/GenBank/DDBJ whole genome shotgun (WGS) entry which is preliminary data.</text>
</comment>
<keyword evidence="4" id="KW-1003">Cell membrane</keyword>
<evidence type="ECO:0000313" key="19">
    <source>
        <dbReference type="EMBL" id="KAJ5497465.1"/>
    </source>
</evidence>
<keyword evidence="6 15" id="KW-0349">Heme</keyword>
<feature type="compositionally biased region" description="Low complexity" evidence="16">
    <location>
        <begin position="101"/>
        <end position="166"/>
    </location>
</feature>
<evidence type="ECO:0000256" key="11">
    <source>
        <dbReference type="ARBA" id="ARBA00023136"/>
    </source>
</evidence>
<evidence type="ECO:0000256" key="14">
    <source>
        <dbReference type="ARBA" id="ARBA00023288"/>
    </source>
</evidence>
<keyword evidence="14" id="KW-0449">Lipoprotein</keyword>
<dbReference type="AlphaFoldDB" id="A0A9W9XRY5"/>
<dbReference type="PANTHER" id="PTHR37928:SF2">
    <property type="entry name" value="GPI ANCHORED CFEM DOMAIN PROTEIN (AFU_ORTHOLOGUE AFUA_6G10580)"/>
    <property type="match status" value="1"/>
</dbReference>
<keyword evidence="9 17" id="KW-0732">Signal</keyword>
<name>A0A9W9XRY5_9EURO</name>
<dbReference type="OrthoDB" id="3767534at2759"/>
<evidence type="ECO:0000256" key="17">
    <source>
        <dbReference type="SAM" id="SignalP"/>
    </source>
</evidence>
<evidence type="ECO:0000256" key="12">
    <source>
        <dbReference type="ARBA" id="ARBA00023157"/>
    </source>
</evidence>
<evidence type="ECO:0000259" key="18">
    <source>
        <dbReference type="PROSITE" id="PS52012"/>
    </source>
</evidence>
<keyword evidence="8 15" id="KW-0479">Metal-binding</keyword>
<dbReference type="InterPro" id="IPR008427">
    <property type="entry name" value="Extracellular_membr_CFEM_dom"/>
</dbReference>
<dbReference type="EMBL" id="JAPWDS010000005">
    <property type="protein sequence ID" value="KAJ5497465.1"/>
    <property type="molecule type" value="Genomic_DNA"/>
</dbReference>
<keyword evidence="10 15" id="KW-0408">Iron</keyword>
<keyword evidence="13" id="KW-0325">Glycoprotein</keyword>
<evidence type="ECO:0000256" key="2">
    <source>
        <dbReference type="ARBA" id="ARBA00004613"/>
    </source>
</evidence>
<comment type="subcellular location">
    <subcellularLocation>
        <location evidence="1">Cell membrane</location>
        <topology evidence="1">Lipid-anchor</topology>
        <topology evidence="1">GPI-anchor</topology>
    </subcellularLocation>
    <subcellularLocation>
        <location evidence="2">Secreted</location>
    </subcellularLocation>
</comment>
<feature type="region of interest" description="Disordered" evidence="16">
    <location>
        <begin position="101"/>
        <end position="180"/>
    </location>
</feature>
<dbReference type="InterPro" id="IPR051735">
    <property type="entry name" value="CFEM_domain"/>
</dbReference>
<feature type="compositionally biased region" description="Polar residues" evidence="16">
    <location>
        <begin position="167"/>
        <end position="180"/>
    </location>
</feature>
<reference evidence="19" key="1">
    <citation type="submission" date="2022-12" db="EMBL/GenBank/DDBJ databases">
        <authorList>
            <person name="Petersen C."/>
        </authorList>
    </citation>
    <scope>NUCLEOTIDE SEQUENCE</scope>
    <source>
        <strain evidence="19">IBT 29495</strain>
    </source>
</reference>
<evidence type="ECO:0000256" key="9">
    <source>
        <dbReference type="ARBA" id="ARBA00022729"/>
    </source>
</evidence>
<evidence type="ECO:0000256" key="15">
    <source>
        <dbReference type="PROSITE-ProRule" id="PRU01356"/>
    </source>
</evidence>
<evidence type="ECO:0000313" key="20">
    <source>
        <dbReference type="Proteomes" id="UP001149954"/>
    </source>
</evidence>
<dbReference type="Proteomes" id="UP001149954">
    <property type="component" value="Unassembled WGS sequence"/>
</dbReference>
<comment type="caution">
    <text evidence="15">Lacks conserved residue(s) required for the propagation of feature annotation.</text>
</comment>
<evidence type="ECO:0000256" key="5">
    <source>
        <dbReference type="ARBA" id="ARBA00022525"/>
    </source>
</evidence>
<organism evidence="19 20">
    <name type="scientific">Penicillium fimorum</name>
    <dbReference type="NCBI Taxonomy" id="1882269"/>
    <lineage>
        <taxon>Eukaryota</taxon>
        <taxon>Fungi</taxon>
        <taxon>Dikarya</taxon>
        <taxon>Ascomycota</taxon>
        <taxon>Pezizomycotina</taxon>
        <taxon>Eurotiomycetes</taxon>
        <taxon>Eurotiomycetidae</taxon>
        <taxon>Eurotiales</taxon>
        <taxon>Aspergillaceae</taxon>
        <taxon>Penicillium</taxon>
    </lineage>
</organism>
<evidence type="ECO:0000256" key="7">
    <source>
        <dbReference type="ARBA" id="ARBA00022622"/>
    </source>
</evidence>
<dbReference type="PROSITE" id="PS52012">
    <property type="entry name" value="CFEM"/>
    <property type="match status" value="1"/>
</dbReference>
<keyword evidence="7" id="KW-0336">GPI-anchor</keyword>
<feature type="binding site" description="axial binding residue" evidence="15">
    <location>
        <position position="45"/>
    </location>
    <ligand>
        <name>heme</name>
        <dbReference type="ChEBI" id="CHEBI:30413"/>
    </ligand>
    <ligandPart>
        <name>Fe</name>
        <dbReference type="ChEBI" id="CHEBI:18248"/>
    </ligandPart>
</feature>
<dbReference type="SMART" id="SM00747">
    <property type="entry name" value="CFEM"/>
    <property type="match status" value="1"/>
</dbReference>
<evidence type="ECO:0000256" key="13">
    <source>
        <dbReference type="ARBA" id="ARBA00023180"/>
    </source>
</evidence>
<keyword evidence="11" id="KW-0472">Membrane</keyword>
<proteinExistence type="inferred from homology"/>
<feature type="domain" description="CFEM" evidence="18">
    <location>
        <begin position="1"/>
        <end position="108"/>
    </location>
</feature>
<dbReference type="GO" id="GO:0005576">
    <property type="term" value="C:extracellular region"/>
    <property type="evidence" value="ECO:0007669"/>
    <property type="project" value="UniProtKB-SubCell"/>
</dbReference>
<keyword evidence="12 15" id="KW-1015">Disulfide bond</keyword>
<evidence type="ECO:0000256" key="6">
    <source>
        <dbReference type="ARBA" id="ARBA00022617"/>
    </source>
</evidence>